<dbReference type="Gene3D" id="1.10.150.50">
    <property type="entry name" value="Transcription Factor, Ets-1"/>
    <property type="match status" value="1"/>
</dbReference>
<dbReference type="InterPro" id="IPR001452">
    <property type="entry name" value="SH3_domain"/>
</dbReference>
<feature type="compositionally biased region" description="Low complexity" evidence="3">
    <location>
        <begin position="136"/>
        <end position="149"/>
    </location>
</feature>
<proteinExistence type="predicted"/>
<feature type="compositionally biased region" description="Polar residues" evidence="3">
    <location>
        <begin position="360"/>
        <end position="377"/>
    </location>
</feature>
<feature type="compositionally biased region" description="Basic residues" evidence="3">
    <location>
        <begin position="503"/>
        <end position="513"/>
    </location>
</feature>
<dbReference type="STRING" id="5098.A0A507QKE9"/>
<feature type="compositionally biased region" description="Polar residues" evidence="3">
    <location>
        <begin position="649"/>
        <end position="669"/>
    </location>
</feature>
<feature type="region of interest" description="Disordered" evidence="3">
    <location>
        <begin position="308"/>
        <end position="609"/>
    </location>
</feature>
<dbReference type="SMART" id="SM00326">
    <property type="entry name" value="SH3"/>
    <property type="match status" value="1"/>
</dbReference>
<comment type="caution">
    <text evidence="6">The sequence shown here is derived from an EMBL/GenBank/DDBJ whole genome shotgun (WGS) entry which is preliminary data.</text>
</comment>
<dbReference type="SMART" id="SM00233">
    <property type="entry name" value="PH"/>
    <property type="match status" value="1"/>
</dbReference>
<evidence type="ECO:0000313" key="7">
    <source>
        <dbReference type="Proteomes" id="UP000319663"/>
    </source>
</evidence>
<dbReference type="CDD" id="cd09535">
    <property type="entry name" value="SAM_BOI-like_fungal"/>
    <property type="match status" value="1"/>
</dbReference>
<feature type="region of interest" description="Disordered" evidence="3">
    <location>
        <begin position="189"/>
        <end position="210"/>
    </location>
</feature>
<dbReference type="InterPro" id="IPR011993">
    <property type="entry name" value="PH-like_dom_sf"/>
</dbReference>
<feature type="compositionally biased region" description="Low complexity" evidence="3">
    <location>
        <begin position="964"/>
        <end position="977"/>
    </location>
</feature>
<dbReference type="PANTHER" id="PTHR12092">
    <property type="entry name" value="PLECKSTRIN"/>
    <property type="match status" value="1"/>
</dbReference>
<evidence type="ECO:0000256" key="1">
    <source>
        <dbReference type="ARBA" id="ARBA00022443"/>
    </source>
</evidence>
<dbReference type="SUPFAM" id="SSF50044">
    <property type="entry name" value="SH3-domain"/>
    <property type="match status" value="1"/>
</dbReference>
<feature type="region of interest" description="Disordered" evidence="3">
    <location>
        <begin position="647"/>
        <end position="718"/>
    </location>
</feature>
<evidence type="ECO:0000259" key="4">
    <source>
        <dbReference type="PROSITE" id="PS50002"/>
    </source>
</evidence>
<feature type="compositionally biased region" description="Basic and acidic residues" evidence="3">
    <location>
        <begin position="482"/>
        <end position="491"/>
    </location>
</feature>
<dbReference type="SUPFAM" id="SSF47769">
    <property type="entry name" value="SAM/Pointed domain"/>
    <property type="match status" value="1"/>
</dbReference>
<dbReference type="Gene3D" id="2.30.29.30">
    <property type="entry name" value="Pleckstrin-homology domain (PH domain)/Phosphotyrosine-binding domain (PTB)"/>
    <property type="match status" value="1"/>
</dbReference>
<dbReference type="InterPro" id="IPR013761">
    <property type="entry name" value="SAM/pointed_sf"/>
</dbReference>
<feature type="compositionally biased region" description="Basic and acidic residues" evidence="3">
    <location>
        <begin position="189"/>
        <end position="202"/>
    </location>
</feature>
<dbReference type="GO" id="GO:0005886">
    <property type="term" value="C:plasma membrane"/>
    <property type="evidence" value="ECO:0007669"/>
    <property type="project" value="TreeGrafter"/>
</dbReference>
<feature type="compositionally biased region" description="Polar residues" evidence="3">
    <location>
        <begin position="570"/>
        <end position="580"/>
    </location>
</feature>
<dbReference type="Proteomes" id="UP000319663">
    <property type="component" value="Unassembled WGS sequence"/>
</dbReference>
<dbReference type="PANTHER" id="PTHR12092:SF16">
    <property type="entry name" value="PH DOMAIN-CONTAINING PROTEIN"/>
    <property type="match status" value="1"/>
</dbReference>
<dbReference type="PROSITE" id="PS50002">
    <property type="entry name" value="SH3"/>
    <property type="match status" value="1"/>
</dbReference>
<sequence length="977" mass="107135">MVPPRGVRPGDLLVVIHDFDSRGEDELTLRRGEKIELVELDDGFGDGWYLGRHLGTETTGLFPGIYTAATAKTPLQQRPDPPRMVKATLQHDGEDAYDSPPEEESRTESQTAEDNTPHASRPASASDMSKPEGQTSLSRYQQRSSSSPLPATLATDIQQKIDNHLNGEDSPVMDETLSVIDEHIRDLSTPRHSMAPHDHRAATDSSSEYSSHMSHRLSYINGHETDEEEESVPTEEEVRNWDHAMTAKQLRALEVEERHCQIFEEQEIAGDVLLDMDQNFLFMKEFDFGVMGRRLKTWHKIKAFQEEVKGLRRPRQSSASNISGPVGAPDERPMSRANAGPLLPRIPSLVDRGAYHHQQRTSSVSAQNPKRANSTRISGTSSPSTPATPSYGLESPLRPSAASIRQLGHSRRHSSIDATGKSPVPSEMSSSLRGNHRGKPSFDRFWSMSVSGQPPVETPTEGSLTPYVYHTNTNGSDSAISVDDKHGDLDRGYFSQTEVDSRKNRRLLKKRRSSGGIGHSRTPSFASKANPGSKRHSRIGSADSIRDAADHLSAAAKASSPKERFKSFGSRRSGQHSQLSTDDKPAISSGFFSSRAPSLGKSDRGTASIHPLSFHSVNATGDRFRRAMGLRVASDFATKGIDTAVASASPLTEQGPSSARAESTTPSAKSSERHSTDTSSKTVEDGTSLVRAKTSSVKGGVKSKKDTSAYMQGLEKKTPQEQMVGCDYSGWMKKRSSHLVATWKPRLFVLRGRRLSYYYSLNDTEERGLIDITAHRVLRADTDPLIAIHATITGATVSPTSLSNVHASESTADDAPGSPEANRGTGGPFFFKLAPPKGGASRTVQFTKPTVHYFQVDNIKEGRLWMAALMKATIERDLSKPVESTNKQRTVSLRQARKMNQRPPALIDMPIYETEKYQSTEEESKDLMVKGLNLDKAVARDNNNDGSKNHRHRRSTSGSMVDPASLPSEALAALRSS</sequence>
<dbReference type="AlphaFoldDB" id="A0A507QKE9"/>
<feature type="compositionally biased region" description="Low complexity" evidence="3">
    <location>
        <begin position="378"/>
        <end position="390"/>
    </location>
</feature>
<dbReference type="Gene3D" id="2.30.30.40">
    <property type="entry name" value="SH3 Domains"/>
    <property type="match status" value="1"/>
</dbReference>
<dbReference type="FunFam" id="1.10.150.50:FF:000082">
    <property type="entry name" value="Polarized growth protein boi2"/>
    <property type="match status" value="1"/>
</dbReference>
<dbReference type="SUPFAM" id="SSF50729">
    <property type="entry name" value="PH domain-like"/>
    <property type="match status" value="1"/>
</dbReference>
<dbReference type="InterPro" id="IPR001849">
    <property type="entry name" value="PH_domain"/>
</dbReference>
<protein>
    <submittedName>
        <fullName evidence="6">Polar growth protein</fullName>
    </submittedName>
</protein>
<feature type="domain" description="SH3" evidence="4">
    <location>
        <begin position="8"/>
        <end position="72"/>
    </location>
</feature>
<dbReference type="Pfam" id="PF00169">
    <property type="entry name" value="PH"/>
    <property type="match status" value="1"/>
</dbReference>
<feature type="region of interest" description="Disordered" evidence="3">
    <location>
        <begin position="937"/>
        <end position="977"/>
    </location>
</feature>
<organism evidence="6 7">
    <name type="scientific">Monascus purpureus</name>
    <name type="common">Red mold</name>
    <name type="synonym">Monascus anka</name>
    <dbReference type="NCBI Taxonomy" id="5098"/>
    <lineage>
        <taxon>Eukaryota</taxon>
        <taxon>Fungi</taxon>
        <taxon>Dikarya</taxon>
        <taxon>Ascomycota</taxon>
        <taxon>Pezizomycotina</taxon>
        <taxon>Eurotiomycetes</taxon>
        <taxon>Eurotiomycetidae</taxon>
        <taxon>Eurotiales</taxon>
        <taxon>Aspergillaceae</taxon>
        <taxon>Monascus</taxon>
    </lineage>
</organism>
<dbReference type="PROSITE" id="PS50003">
    <property type="entry name" value="PH_DOMAIN"/>
    <property type="match status" value="1"/>
</dbReference>
<dbReference type="InterPro" id="IPR037370">
    <property type="entry name" value="Pleckstrin"/>
</dbReference>
<dbReference type="InterPro" id="IPR036028">
    <property type="entry name" value="SH3-like_dom_sf"/>
</dbReference>
<dbReference type="GO" id="GO:0030036">
    <property type="term" value="P:actin cytoskeleton organization"/>
    <property type="evidence" value="ECO:0007669"/>
    <property type="project" value="TreeGrafter"/>
</dbReference>
<evidence type="ECO:0000259" key="5">
    <source>
        <dbReference type="PROSITE" id="PS50003"/>
    </source>
</evidence>
<feature type="region of interest" description="Disordered" evidence="3">
    <location>
        <begin position="803"/>
        <end position="828"/>
    </location>
</feature>
<feature type="compositionally biased region" description="Polar residues" evidence="3">
    <location>
        <begin position="108"/>
        <end position="118"/>
    </location>
</feature>
<feature type="domain" description="PH" evidence="5">
    <location>
        <begin position="725"/>
        <end position="874"/>
    </location>
</feature>
<dbReference type="Pfam" id="PF00018">
    <property type="entry name" value="SH3_1"/>
    <property type="match status" value="1"/>
</dbReference>
<accession>A0A507QKE9</accession>
<gene>
    <name evidence="6" type="primary">BOI2</name>
    <name evidence="6" type="ORF">MPDQ_002441</name>
</gene>
<keyword evidence="7" id="KW-1185">Reference proteome</keyword>
<feature type="region of interest" description="Disordered" evidence="3">
    <location>
        <begin position="92"/>
        <end position="149"/>
    </location>
</feature>
<feature type="compositionally biased region" description="Polar residues" evidence="3">
    <location>
        <begin position="470"/>
        <end position="479"/>
    </location>
</feature>
<reference evidence="6 7" key="1">
    <citation type="submission" date="2019-06" db="EMBL/GenBank/DDBJ databases">
        <title>Wine fermentation using esterase from Monascus purpureus.</title>
        <authorList>
            <person name="Geng C."/>
            <person name="Zhang Y."/>
        </authorList>
    </citation>
    <scope>NUCLEOTIDE SEQUENCE [LARGE SCALE GENOMIC DNA]</scope>
    <source>
        <strain evidence="6">HQ1</strain>
    </source>
</reference>
<keyword evidence="1 2" id="KW-0728">SH3 domain</keyword>
<dbReference type="EMBL" id="VIFY01000177">
    <property type="protein sequence ID" value="TQB69019.1"/>
    <property type="molecule type" value="Genomic_DNA"/>
</dbReference>
<evidence type="ECO:0000256" key="3">
    <source>
        <dbReference type="SAM" id="MobiDB-lite"/>
    </source>
</evidence>
<name>A0A507QKE9_MONPU</name>
<evidence type="ECO:0000313" key="6">
    <source>
        <dbReference type="EMBL" id="TQB69019.1"/>
    </source>
</evidence>
<evidence type="ECO:0000256" key="2">
    <source>
        <dbReference type="PROSITE-ProRule" id="PRU00192"/>
    </source>
</evidence>